<evidence type="ECO:0000256" key="1">
    <source>
        <dbReference type="SAM" id="Phobius"/>
    </source>
</evidence>
<dbReference type="GeneID" id="64623436"/>
<feature type="transmembrane region" description="Helical" evidence="1">
    <location>
        <begin position="21"/>
        <end position="39"/>
    </location>
</feature>
<sequence>ATSIAACAICASVEDWLSFKMILLGMISSGITSFIMCTGKITLERLKPADGVPPGDGMLLSDNRIVILRGNEEDVNAVTKGKLRLKLKGGGCALLLCAVIALLQVTLQVVFIPFGSLPGQLVFL</sequence>
<dbReference type="RefSeq" id="XP_041194932.1">
    <property type="nucleotide sequence ID" value="XM_041329419.1"/>
</dbReference>
<dbReference type="OrthoDB" id="2664332at2759"/>
<organism evidence="2 3">
    <name type="scientific">Suillus subaureus</name>
    <dbReference type="NCBI Taxonomy" id="48587"/>
    <lineage>
        <taxon>Eukaryota</taxon>
        <taxon>Fungi</taxon>
        <taxon>Dikarya</taxon>
        <taxon>Basidiomycota</taxon>
        <taxon>Agaricomycotina</taxon>
        <taxon>Agaricomycetes</taxon>
        <taxon>Agaricomycetidae</taxon>
        <taxon>Boletales</taxon>
        <taxon>Suillineae</taxon>
        <taxon>Suillaceae</taxon>
        <taxon>Suillus</taxon>
    </lineage>
</organism>
<comment type="caution">
    <text evidence="2">The sequence shown here is derived from an EMBL/GenBank/DDBJ whole genome shotgun (WGS) entry which is preliminary data.</text>
</comment>
<dbReference type="Proteomes" id="UP000807769">
    <property type="component" value="Unassembled WGS sequence"/>
</dbReference>
<name>A0A9P7EF43_9AGAM</name>
<feature type="non-terminal residue" evidence="2">
    <location>
        <position position="1"/>
    </location>
</feature>
<dbReference type="EMBL" id="JABBWG010000010">
    <property type="protein sequence ID" value="KAG1819255.1"/>
    <property type="molecule type" value="Genomic_DNA"/>
</dbReference>
<keyword evidence="3" id="KW-1185">Reference proteome</keyword>
<proteinExistence type="predicted"/>
<evidence type="ECO:0000313" key="2">
    <source>
        <dbReference type="EMBL" id="KAG1819255.1"/>
    </source>
</evidence>
<feature type="transmembrane region" description="Helical" evidence="1">
    <location>
        <begin position="92"/>
        <end position="114"/>
    </location>
</feature>
<gene>
    <name evidence="2" type="ORF">BJ212DRAFT_1223358</name>
</gene>
<protein>
    <submittedName>
        <fullName evidence="2">Uncharacterized protein</fullName>
    </submittedName>
</protein>
<reference evidence="2" key="1">
    <citation type="journal article" date="2020" name="New Phytol.">
        <title>Comparative genomics reveals dynamic genome evolution in host specialist ectomycorrhizal fungi.</title>
        <authorList>
            <person name="Lofgren L.A."/>
            <person name="Nguyen N.H."/>
            <person name="Vilgalys R."/>
            <person name="Ruytinx J."/>
            <person name="Liao H.L."/>
            <person name="Branco S."/>
            <person name="Kuo A."/>
            <person name="LaButti K."/>
            <person name="Lipzen A."/>
            <person name="Andreopoulos W."/>
            <person name="Pangilinan J."/>
            <person name="Riley R."/>
            <person name="Hundley H."/>
            <person name="Na H."/>
            <person name="Barry K."/>
            <person name="Grigoriev I.V."/>
            <person name="Stajich J.E."/>
            <person name="Kennedy P.G."/>
        </authorList>
    </citation>
    <scope>NUCLEOTIDE SEQUENCE</scope>
    <source>
        <strain evidence="2">MN1</strain>
    </source>
</reference>
<dbReference type="AlphaFoldDB" id="A0A9P7EF43"/>
<evidence type="ECO:0000313" key="3">
    <source>
        <dbReference type="Proteomes" id="UP000807769"/>
    </source>
</evidence>
<keyword evidence="1" id="KW-0472">Membrane</keyword>
<keyword evidence="1" id="KW-1133">Transmembrane helix</keyword>
<feature type="non-terminal residue" evidence="2">
    <location>
        <position position="124"/>
    </location>
</feature>
<keyword evidence="1" id="KW-0812">Transmembrane</keyword>
<accession>A0A9P7EF43</accession>